<reference evidence="2 3" key="1">
    <citation type="submission" date="2016-05" db="EMBL/GenBank/DDBJ databases">
        <title>Genome sequencing reveals origins of a unique bacterial endosymbiosis in the earliest lineages of terrestrial Fungi.</title>
        <authorList>
            <consortium name="DOE Joint Genome Institute"/>
            <person name="Uehling J."/>
            <person name="Gryganskyi A."/>
            <person name="Hameed K."/>
            <person name="Tschaplinski T."/>
            <person name="Misztal P."/>
            <person name="Wu S."/>
            <person name="Desiro A."/>
            <person name="Vande Pol N."/>
            <person name="Du Z.-Y."/>
            <person name="Zienkiewicz A."/>
            <person name="Zienkiewicz K."/>
            <person name="Morin E."/>
            <person name="Tisserant E."/>
            <person name="Splivallo R."/>
            <person name="Hainaut M."/>
            <person name="Henrissat B."/>
            <person name="Ohm R."/>
            <person name="Kuo A."/>
            <person name="Yan J."/>
            <person name="Lipzen A."/>
            <person name="Nolan M."/>
            <person name="Labutti K."/>
            <person name="Barry K."/>
            <person name="Goldstein A."/>
            <person name="Labbe J."/>
            <person name="Schadt C."/>
            <person name="Tuskan G."/>
            <person name="Grigoriev I."/>
            <person name="Martin F."/>
            <person name="Vilgalys R."/>
            <person name="Bonito G."/>
        </authorList>
    </citation>
    <scope>NUCLEOTIDE SEQUENCE [LARGE SCALE GENOMIC DNA]</scope>
    <source>
        <strain evidence="2 3">AG-77</strain>
    </source>
</reference>
<dbReference type="AlphaFoldDB" id="A0A197KF71"/>
<dbReference type="InterPro" id="IPR032675">
    <property type="entry name" value="LRR_dom_sf"/>
</dbReference>
<dbReference type="InterPro" id="IPR001810">
    <property type="entry name" value="F-box_dom"/>
</dbReference>
<dbReference type="InterPro" id="IPR036047">
    <property type="entry name" value="F-box-like_dom_sf"/>
</dbReference>
<evidence type="ECO:0000313" key="2">
    <source>
        <dbReference type="EMBL" id="OAQ35808.1"/>
    </source>
</evidence>
<evidence type="ECO:0000313" key="3">
    <source>
        <dbReference type="Proteomes" id="UP000078512"/>
    </source>
</evidence>
<dbReference type="Proteomes" id="UP000078512">
    <property type="component" value="Unassembled WGS sequence"/>
</dbReference>
<dbReference type="SUPFAM" id="SSF52047">
    <property type="entry name" value="RNI-like"/>
    <property type="match status" value="1"/>
</dbReference>
<dbReference type="EMBL" id="KV442013">
    <property type="protein sequence ID" value="OAQ35808.1"/>
    <property type="molecule type" value="Genomic_DNA"/>
</dbReference>
<evidence type="ECO:0000259" key="1">
    <source>
        <dbReference type="Pfam" id="PF12937"/>
    </source>
</evidence>
<dbReference type="Pfam" id="PF12937">
    <property type="entry name" value="F-box-like"/>
    <property type="match status" value="1"/>
</dbReference>
<dbReference type="OrthoDB" id="2353631at2759"/>
<proteinExistence type="predicted"/>
<accession>A0A197KF71</accession>
<dbReference type="Gene3D" id="3.80.10.10">
    <property type="entry name" value="Ribonuclease Inhibitor"/>
    <property type="match status" value="1"/>
</dbReference>
<dbReference type="SUPFAM" id="SSF81383">
    <property type="entry name" value="F-box domain"/>
    <property type="match status" value="1"/>
</dbReference>
<gene>
    <name evidence="2" type="ORF">K457DRAFT_120595</name>
</gene>
<name>A0A197KF71_9FUNG</name>
<sequence length="225" mass="26195">MVERIGQFLTLSDLISSVQVCRAWNKILTPVLWHTVNTNSQPWSYIIKQEPSGERTREEIEICVKSLFEKHGHHIRNLESNWRVVLEAASLGGTGHRNLTSLVLGNFYQRYRTPSTVLVDLNDLQLCNQKSWRRYVIGRFWNLVRQNPGLVRLRLPRLGVMNDESPEYTIDSLSMLRNLKDLDLDGMLLDVGLLLSVVPQLERLRVIMLWNFTPLLQDYSSLRRL</sequence>
<protein>
    <recommendedName>
        <fullName evidence="1">F-box domain-containing protein</fullName>
    </recommendedName>
</protein>
<keyword evidence="3" id="KW-1185">Reference proteome</keyword>
<organism evidence="2 3">
    <name type="scientific">Linnemannia elongata AG-77</name>
    <dbReference type="NCBI Taxonomy" id="1314771"/>
    <lineage>
        <taxon>Eukaryota</taxon>
        <taxon>Fungi</taxon>
        <taxon>Fungi incertae sedis</taxon>
        <taxon>Mucoromycota</taxon>
        <taxon>Mortierellomycotina</taxon>
        <taxon>Mortierellomycetes</taxon>
        <taxon>Mortierellales</taxon>
        <taxon>Mortierellaceae</taxon>
        <taxon>Linnemannia</taxon>
    </lineage>
</organism>
<feature type="domain" description="F-box" evidence="1">
    <location>
        <begin position="6"/>
        <end position="37"/>
    </location>
</feature>